<name>B8HJ42_PSECP</name>
<protein>
    <submittedName>
        <fullName evidence="1">Uncharacterized protein</fullName>
    </submittedName>
</protein>
<sequence length="217" mass="23725">MPRVDAILTNRQHVRIRGGSSIIDESRNMTELPGTWREPHRAVHLPRSEALQAWTASAVPLLEMVASEYGNYITYKNLARALSEASGVHTTQQLNYWMGDVLAGVISACEERALPALSSLVVHTGDGMVGSGFNEVLRRAGSETIDDPYDLEMVAAAERLNCYRVYCRELPADAAAQLTREYSARVQRRTPALPKVRPVCPGCGLQLPATGVCDDCG</sequence>
<keyword evidence="1" id="KW-0614">Plasmid</keyword>
<dbReference type="AlphaFoldDB" id="B8HJ42"/>
<dbReference type="EMBL" id="CP001342">
    <property type="protein sequence ID" value="ACL42439.1"/>
    <property type="molecule type" value="Genomic_DNA"/>
</dbReference>
<dbReference type="Proteomes" id="UP000002505">
    <property type="component" value="Plasmid pACHL01"/>
</dbReference>
<reference evidence="1" key="1">
    <citation type="submission" date="2009-01" db="EMBL/GenBank/DDBJ databases">
        <title>Complete sequence of plasmid1 of Arthrobacter chlorophenolicus A6.</title>
        <authorList>
            <consortium name="US DOE Joint Genome Institute"/>
            <person name="Lucas S."/>
            <person name="Copeland A."/>
            <person name="Lapidus A."/>
            <person name="Glavina del Rio T."/>
            <person name="Tice H."/>
            <person name="Bruce D."/>
            <person name="Goodwin L."/>
            <person name="Pitluck S."/>
            <person name="Goltsman E."/>
            <person name="Clum A."/>
            <person name="Larimer F."/>
            <person name="Land M."/>
            <person name="Hauser L."/>
            <person name="Kyrpides N."/>
            <person name="Mikhailova N."/>
            <person name="Jansson J."/>
            <person name="Richardson P."/>
        </authorList>
    </citation>
    <scope>NUCLEOTIDE SEQUENCE [LARGE SCALE GENOMIC DNA]</scope>
    <source>
        <strain evidence="1">A6</strain>
        <plasmid evidence="1">pACHL01</plasmid>
    </source>
</reference>
<geneLocation type="plasmid" evidence="1 2">
    <name>pACHL01</name>
</geneLocation>
<keyword evidence="2" id="KW-1185">Reference proteome</keyword>
<organism evidence="1 2">
    <name type="scientific">Pseudarthrobacter chlorophenolicus (strain ATCC 700700 / DSM 12829 / CIP 107037 / JCM 12360 / KCTC 9906 / NCIMB 13794 / A6)</name>
    <name type="common">Arthrobacter chlorophenolicus</name>
    <dbReference type="NCBI Taxonomy" id="452863"/>
    <lineage>
        <taxon>Bacteria</taxon>
        <taxon>Bacillati</taxon>
        <taxon>Actinomycetota</taxon>
        <taxon>Actinomycetes</taxon>
        <taxon>Micrococcales</taxon>
        <taxon>Micrococcaceae</taxon>
        <taxon>Pseudarthrobacter</taxon>
    </lineage>
</organism>
<dbReference type="KEGG" id="ach:Achl_4488"/>
<evidence type="ECO:0000313" key="2">
    <source>
        <dbReference type="Proteomes" id="UP000002505"/>
    </source>
</evidence>
<evidence type="ECO:0000313" key="1">
    <source>
        <dbReference type="EMBL" id="ACL42439.1"/>
    </source>
</evidence>
<gene>
    <name evidence="1" type="ordered locus">Achl_4488</name>
</gene>
<accession>B8HJ42</accession>
<dbReference type="HOGENOM" id="CLU_118134_0_0_11"/>
<proteinExistence type="predicted"/>